<dbReference type="Proteomes" id="UP000587586">
    <property type="component" value="Unassembled WGS sequence"/>
</dbReference>
<organism evidence="1 2">
    <name type="scientific">Geomonas limicola</name>
    <dbReference type="NCBI Taxonomy" id="2740186"/>
    <lineage>
        <taxon>Bacteria</taxon>
        <taxon>Pseudomonadati</taxon>
        <taxon>Thermodesulfobacteriota</taxon>
        <taxon>Desulfuromonadia</taxon>
        <taxon>Geobacterales</taxon>
        <taxon>Geobacteraceae</taxon>
        <taxon>Geomonas</taxon>
    </lineage>
</organism>
<sequence>MSYGQRVLRNYRIMAPSNFHRSNQRIAANLGDKSKIAERVWASNPGLITNYLATSARHDTFYHQAQLGSKVDIAQRDALQAQLVIFLDEIAAILELAAVYDPNILIVSGFDLAKERRGHPRIKSAAAAAHAAHAADGEGQSGS</sequence>
<comment type="caution">
    <text evidence="1">The sequence shown here is derived from an EMBL/GenBank/DDBJ whole genome shotgun (WGS) entry which is preliminary data.</text>
</comment>
<evidence type="ECO:0000313" key="2">
    <source>
        <dbReference type="Proteomes" id="UP000587586"/>
    </source>
</evidence>
<gene>
    <name evidence="1" type="ORF">GMLC_36300</name>
</gene>
<evidence type="ECO:0000313" key="1">
    <source>
        <dbReference type="EMBL" id="GFO70051.1"/>
    </source>
</evidence>
<dbReference type="EMBL" id="BLXZ01000008">
    <property type="protein sequence ID" value="GFO70051.1"/>
    <property type="molecule type" value="Genomic_DNA"/>
</dbReference>
<dbReference type="RefSeq" id="WP_246329877.1">
    <property type="nucleotide sequence ID" value="NZ_BLXZ01000008.1"/>
</dbReference>
<name>A0A6V8NC05_9BACT</name>
<dbReference type="AlphaFoldDB" id="A0A6V8NC05"/>
<reference evidence="2" key="1">
    <citation type="submission" date="2020-06" db="EMBL/GenBank/DDBJ databases">
        <title>Draft genomic sequecing of Geomonas sp. Red745.</title>
        <authorList>
            <person name="Itoh H."/>
            <person name="Xu Z.X."/>
            <person name="Ushijima N."/>
            <person name="Masuda Y."/>
            <person name="Shiratori Y."/>
            <person name="Senoo K."/>
        </authorList>
    </citation>
    <scope>NUCLEOTIDE SEQUENCE [LARGE SCALE GENOMIC DNA]</scope>
    <source>
        <strain evidence="2">Red745</strain>
    </source>
</reference>
<proteinExistence type="predicted"/>
<keyword evidence="2" id="KW-1185">Reference proteome</keyword>
<protein>
    <submittedName>
        <fullName evidence="1">Uncharacterized protein</fullName>
    </submittedName>
</protein>
<accession>A0A6V8NC05</accession>